<proteinExistence type="predicted"/>
<sequence>MERFLASSHRRFASHLLSQRSRLLRSSCAQNSVSPTNQPLSRSTVTRKQNMESSTTDITEGQTKSKFELAREERKWNHLSERMSAFHEWFKEEFNTLYELSDGSFNNRGLSVSRYLDMAKALSNHLTMHHTIEERHVFPMLAKYMPKFGVGVDEVHIKSHRAIHDGLEDLDKHVAKWKADPSKYSPTEMRACLDGFRDVLFNHLDEEVEDLRGQNLKKYMTLEQLATIPI</sequence>
<dbReference type="CDD" id="cd12108">
    <property type="entry name" value="Hr-like"/>
    <property type="match status" value="1"/>
</dbReference>
<protein>
    <recommendedName>
        <fullName evidence="2">Hemerythrin-like domain-containing protein</fullName>
    </recommendedName>
</protein>
<reference evidence="3 4" key="1">
    <citation type="journal article" date="2020" name="ISME J.">
        <title>Uncovering the hidden diversity of litter-decomposition mechanisms in mushroom-forming fungi.</title>
        <authorList>
            <person name="Floudas D."/>
            <person name="Bentzer J."/>
            <person name="Ahren D."/>
            <person name="Johansson T."/>
            <person name="Persson P."/>
            <person name="Tunlid A."/>
        </authorList>
    </citation>
    <scope>NUCLEOTIDE SEQUENCE [LARGE SCALE GENOMIC DNA]</scope>
    <source>
        <strain evidence="3 4">CBS 101986</strain>
    </source>
</reference>
<dbReference type="Gene3D" id="1.20.120.520">
    <property type="entry name" value="nmb1532 protein domain like"/>
    <property type="match status" value="1"/>
</dbReference>
<dbReference type="PANTHER" id="PTHR38048:SF1">
    <property type="entry name" value="HEMERYTHRIN-LIKE DOMAIN-CONTAINING PROTEIN"/>
    <property type="match status" value="1"/>
</dbReference>
<evidence type="ECO:0000256" key="1">
    <source>
        <dbReference type="SAM" id="MobiDB-lite"/>
    </source>
</evidence>
<dbReference type="InterPro" id="IPR053206">
    <property type="entry name" value="Dimeric_xanthone_biosynth"/>
</dbReference>
<feature type="region of interest" description="Disordered" evidence="1">
    <location>
        <begin position="28"/>
        <end position="66"/>
    </location>
</feature>
<comment type="caution">
    <text evidence="3">The sequence shown here is derived from an EMBL/GenBank/DDBJ whole genome shotgun (WGS) entry which is preliminary data.</text>
</comment>
<dbReference type="InterPro" id="IPR012312">
    <property type="entry name" value="Hemerythrin-like"/>
</dbReference>
<name>A0A8H5BFY5_9AGAR</name>
<gene>
    <name evidence="3" type="ORF">D9619_001758</name>
</gene>
<feature type="compositionally biased region" description="Polar residues" evidence="1">
    <location>
        <begin position="28"/>
        <end position="62"/>
    </location>
</feature>
<accession>A0A8H5BFY5</accession>
<dbReference type="Pfam" id="PF01814">
    <property type="entry name" value="Hemerythrin"/>
    <property type="match status" value="1"/>
</dbReference>
<dbReference type="EMBL" id="JAACJJ010000028">
    <property type="protein sequence ID" value="KAF5322670.1"/>
    <property type="molecule type" value="Genomic_DNA"/>
</dbReference>
<evidence type="ECO:0000259" key="2">
    <source>
        <dbReference type="Pfam" id="PF01814"/>
    </source>
</evidence>
<dbReference type="PANTHER" id="PTHR38048">
    <property type="entry name" value="EXPRESSED PROTEIN"/>
    <property type="match status" value="1"/>
</dbReference>
<dbReference type="Proteomes" id="UP000567179">
    <property type="component" value="Unassembled WGS sequence"/>
</dbReference>
<evidence type="ECO:0000313" key="3">
    <source>
        <dbReference type="EMBL" id="KAF5322670.1"/>
    </source>
</evidence>
<feature type="domain" description="Hemerythrin-like" evidence="2">
    <location>
        <begin position="79"/>
        <end position="209"/>
    </location>
</feature>
<keyword evidence="4" id="KW-1185">Reference proteome</keyword>
<evidence type="ECO:0000313" key="4">
    <source>
        <dbReference type="Proteomes" id="UP000567179"/>
    </source>
</evidence>
<dbReference type="OrthoDB" id="10044044at2759"/>
<dbReference type="AlphaFoldDB" id="A0A8H5BFY5"/>
<organism evidence="3 4">
    <name type="scientific">Psilocybe cf. subviscida</name>
    <dbReference type="NCBI Taxonomy" id="2480587"/>
    <lineage>
        <taxon>Eukaryota</taxon>
        <taxon>Fungi</taxon>
        <taxon>Dikarya</taxon>
        <taxon>Basidiomycota</taxon>
        <taxon>Agaricomycotina</taxon>
        <taxon>Agaricomycetes</taxon>
        <taxon>Agaricomycetidae</taxon>
        <taxon>Agaricales</taxon>
        <taxon>Agaricineae</taxon>
        <taxon>Strophariaceae</taxon>
        <taxon>Psilocybe</taxon>
    </lineage>
</organism>